<accession>A0ABV8SGU2</accession>
<evidence type="ECO:0000256" key="1">
    <source>
        <dbReference type="SAM" id="Phobius"/>
    </source>
</evidence>
<keyword evidence="1" id="KW-0812">Transmembrane</keyword>
<proteinExistence type="predicted"/>
<sequence length="107" mass="11782">MNVQLSTLVIILCCAVVTAIPRIIPFMVIRNVKLPRVVGKWLSFIPVCIFTALIADSFMVQNQSVLSFDWKALVAIIPTLIVALWTKNLAVTVIVGIVGMATVRLLF</sequence>
<gene>
    <name evidence="2" type="ORF">ACFO1S_24995</name>
</gene>
<organism evidence="2 3">
    <name type="scientific">Cohnella boryungensis</name>
    <dbReference type="NCBI Taxonomy" id="768479"/>
    <lineage>
        <taxon>Bacteria</taxon>
        <taxon>Bacillati</taxon>
        <taxon>Bacillota</taxon>
        <taxon>Bacilli</taxon>
        <taxon>Bacillales</taxon>
        <taxon>Paenibacillaceae</taxon>
        <taxon>Cohnella</taxon>
    </lineage>
</organism>
<keyword evidence="1" id="KW-1133">Transmembrane helix</keyword>
<feature type="transmembrane region" description="Helical" evidence="1">
    <location>
        <begin position="6"/>
        <end position="29"/>
    </location>
</feature>
<protein>
    <submittedName>
        <fullName evidence="2">AzlD domain-containing protein</fullName>
    </submittedName>
</protein>
<feature type="transmembrane region" description="Helical" evidence="1">
    <location>
        <begin position="72"/>
        <end position="103"/>
    </location>
</feature>
<dbReference type="EMBL" id="JBHSED010000065">
    <property type="protein sequence ID" value="MFC4306682.1"/>
    <property type="molecule type" value="Genomic_DNA"/>
</dbReference>
<dbReference type="RefSeq" id="WP_204602286.1">
    <property type="nucleotide sequence ID" value="NZ_JBHSED010000065.1"/>
</dbReference>
<dbReference type="InterPro" id="IPR008407">
    <property type="entry name" value="Brnchd-chn_aa_trnsp_AzlD"/>
</dbReference>
<reference evidence="3" key="1">
    <citation type="journal article" date="2019" name="Int. J. Syst. Evol. Microbiol.">
        <title>The Global Catalogue of Microorganisms (GCM) 10K type strain sequencing project: providing services to taxonomists for standard genome sequencing and annotation.</title>
        <authorList>
            <consortium name="The Broad Institute Genomics Platform"/>
            <consortium name="The Broad Institute Genome Sequencing Center for Infectious Disease"/>
            <person name="Wu L."/>
            <person name="Ma J."/>
        </authorList>
    </citation>
    <scope>NUCLEOTIDE SEQUENCE [LARGE SCALE GENOMIC DNA]</scope>
    <source>
        <strain evidence="3">CGMCC 4.1641</strain>
    </source>
</reference>
<evidence type="ECO:0000313" key="2">
    <source>
        <dbReference type="EMBL" id="MFC4306682.1"/>
    </source>
</evidence>
<evidence type="ECO:0000313" key="3">
    <source>
        <dbReference type="Proteomes" id="UP001595755"/>
    </source>
</evidence>
<dbReference type="Proteomes" id="UP001595755">
    <property type="component" value="Unassembled WGS sequence"/>
</dbReference>
<keyword evidence="1" id="KW-0472">Membrane</keyword>
<dbReference type="Pfam" id="PF05437">
    <property type="entry name" value="AzlD"/>
    <property type="match status" value="1"/>
</dbReference>
<name>A0ABV8SGU2_9BACL</name>
<feature type="transmembrane region" description="Helical" evidence="1">
    <location>
        <begin position="41"/>
        <end position="60"/>
    </location>
</feature>
<comment type="caution">
    <text evidence="2">The sequence shown here is derived from an EMBL/GenBank/DDBJ whole genome shotgun (WGS) entry which is preliminary data.</text>
</comment>
<keyword evidence="3" id="KW-1185">Reference proteome</keyword>